<organism evidence="3 4">
    <name type="scientific">Macrosiphum euphorbiae</name>
    <name type="common">potato aphid</name>
    <dbReference type="NCBI Taxonomy" id="13131"/>
    <lineage>
        <taxon>Eukaryota</taxon>
        <taxon>Metazoa</taxon>
        <taxon>Ecdysozoa</taxon>
        <taxon>Arthropoda</taxon>
        <taxon>Hexapoda</taxon>
        <taxon>Insecta</taxon>
        <taxon>Pterygota</taxon>
        <taxon>Neoptera</taxon>
        <taxon>Paraneoptera</taxon>
        <taxon>Hemiptera</taxon>
        <taxon>Sternorrhyncha</taxon>
        <taxon>Aphidomorpha</taxon>
        <taxon>Aphidoidea</taxon>
        <taxon>Aphididae</taxon>
        <taxon>Macrosiphini</taxon>
        <taxon>Macrosiphum</taxon>
    </lineage>
</organism>
<keyword evidence="2" id="KW-0812">Transmembrane</keyword>
<evidence type="ECO:0000313" key="4">
    <source>
        <dbReference type="Proteomes" id="UP001160148"/>
    </source>
</evidence>
<dbReference type="Pfam" id="PF12259">
    <property type="entry name" value="Baculo_F"/>
    <property type="match status" value="1"/>
</dbReference>
<feature type="coiled-coil region" evidence="1">
    <location>
        <begin position="214"/>
        <end position="241"/>
    </location>
</feature>
<proteinExistence type="predicted"/>
<keyword evidence="2" id="KW-0472">Membrane</keyword>
<gene>
    <name evidence="3" type="ORF">MEUPH1_LOCUS5554</name>
</gene>
<dbReference type="Proteomes" id="UP001160148">
    <property type="component" value="Unassembled WGS sequence"/>
</dbReference>
<keyword evidence="4" id="KW-1185">Reference proteome</keyword>
<dbReference type="AlphaFoldDB" id="A0AAV0W1P6"/>
<protein>
    <recommendedName>
        <fullName evidence="5">Envelope fusion protein</fullName>
    </recommendedName>
</protein>
<evidence type="ECO:0008006" key="5">
    <source>
        <dbReference type="Google" id="ProtNLM"/>
    </source>
</evidence>
<name>A0AAV0W1P6_9HEMI</name>
<dbReference type="EMBL" id="CARXXK010000001">
    <property type="protein sequence ID" value="CAI6348931.1"/>
    <property type="molecule type" value="Genomic_DNA"/>
</dbReference>
<comment type="caution">
    <text evidence="3">The sequence shown here is derived from an EMBL/GenBank/DDBJ whole genome shotgun (WGS) entry which is preliminary data.</text>
</comment>
<evidence type="ECO:0000256" key="2">
    <source>
        <dbReference type="SAM" id="Phobius"/>
    </source>
</evidence>
<feature type="transmembrane region" description="Helical" evidence="2">
    <location>
        <begin position="578"/>
        <end position="599"/>
    </location>
</feature>
<evidence type="ECO:0000256" key="1">
    <source>
        <dbReference type="SAM" id="Coils"/>
    </source>
</evidence>
<evidence type="ECO:0000313" key="3">
    <source>
        <dbReference type="EMBL" id="CAI6348931.1"/>
    </source>
</evidence>
<dbReference type="InterPro" id="IPR022048">
    <property type="entry name" value="Envelope_fusion-like"/>
</dbReference>
<keyword evidence="2" id="KW-1133">Transmembrane helix</keyword>
<accession>A0AAV0W1P6</accession>
<sequence>MGHFKAIEKQLSSMKIHVTLITVFFIIKSSESNSFKNEQFTNNPGIYFENISPLFLTVSQWNLVTYYNISDYEQNYAAINLYYINLKYLCDKYQSTYEKLTETCTELQKINFQTINKINEEHEIVQQYLEIDETNYNTAKQRTKRSSYFGGIGKLQRILFGVLTEEEGEIFEDKIKTLEEKQIKTLMIQKEQIKIFKSSLDSVNEITSSYTKIKDTIDINMNKLNNELKIQKDELKILNIVESILLYNSLYTELLNQYAKDTTLLLNIITNAHKGQVNPQIIKPNELLTQLKDIKTNLPSNLNLPIEINAKSYFDFMKLIDLNIFYVNHLIIFVINIPLIENIPFNLYHIISLPVHVNKNDFVFIQSTHEFIAVEKNKQSYIFFTQNQINKCKTTKQKLICESSMPISNNIKSSCEFQLFTKENNMPENCEIKTVPIFSDLWHQLGNSNRWIYATHKPIELIVSCQDEVENIEINKAGILSLNPNCKAFTKNNIILAKYLGKSNFSKDYVPQFHLSKLTEHFNDKIRQQQPDGENQISLNTAVKFNDLKIYAKSMSTLDEQNITNELSSKSNDKIKTVHSVGISTIALILTGIILFKIIKSLKTKNKTKPLDTVKVVYNAQSNQLQVQDNTESA</sequence>
<keyword evidence="1" id="KW-0175">Coiled coil</keyword>
<reference evidence="3 4" key="1">
    <citation type="submission" date="2023-01" db="EMBL/GenBank/DDBJ databases">
        <authorList>
            <person name="Whitehead M."/>
        </authorList>
    </citation>
    <scope>NUCLEOTIDE SEQUENCE [LARGE SCALE GENOMIC DNA]</scope>
</reference>